<evidence type="ECO:0000256" key="3">
    <source>
        <dbReference type="ARBA" id="ARBA00022630"/>
    </source>
</evidence>
<feature type="domain" description="Glucose-methanol-choline oxidoreductase N-terminal" evidence="10">
    <location>
        <begin position="80"/>
        <end position="103"/>
    </location>
</feature>
<dbReference type="GeneID" id="29108717"/>
<dbReference type="VEuPathDB" id="FungiDB:CC77DRAFT_1000505"/>
<dbReference type="Gene3D" id="3.50.50.60">
    <property type="entry name" value="FAD/NAD(P)-binding domain"/>
    <property type="match status" value="1"/>
</dbReference>
<dbReference type="Pfam" id="PF00732">
    <property type="entry name" value="GMC_oxred_N"/>
    <property type="match status" value="1"/>
</dbReference>
<comment type="cofactor">
    <cofactor evidence="1 7">
        <name>FAD</name>
        <dbReference type="ChEBI" id="CHEBI:57692"/>
    </cofactor>
</comment>
<protein>
    <submittedName>
        <fullName evidence="12">GMC oxidoreductase</fullName>
    </submittedName>
</protein>
<evidence type="ECO:0000313" key="12">
    <source>
        <dbReference type="EMBL" id="OAG14843.1"/>
    </source>
</evidence>
<evidence type="ECO:0000256" key="4">
    <source>
        <dbReference type="ARBA" id="ARBA00022827"/>
    </source>
</evidence>
<dbReference type="InterPro" id="IPR027424">
    <property type="entry name" value="Glucose_Oxidase_domain_2"/>
</dbReference>
<evidence type="ECO:0000256" key="7">
    <source>
        <dbReference type="PIRSR" id="PIRSR000137-2"/>
    </source>
</evidence>
<dbReference type="KEGG" id="aalt:CC77DRAFT_1000505"/>
<keyword evidence="13" id="KW-1185">Reference proteome</keyword>
<dbReference type="InterPro" id="IPR000172">
    <property type="entry name" value="GMC_OxRdtase_N"/>
</dbReference>
<dbReference type="SUPFAM" id="SSF54373">
    <property type="entry name" value="FAD-linked reductases, C-terminal domain"/>
    <property type="match status" value="1"/>
</dbReference>
<dbReference type="PROSITE" id="PS00624">
    <property type="entry name" value="GMC_OXRED_2"/>
    <property type="match status" value="1"/>
</dbReference>
<dbReference type="Pfam" id="PF05199">
    <property type="entry name" value="GMC_oxred_C"/>
    <property type="match status" value="1"/>
</dbReference>
<accession>A0A177D576</accession>
<evidence type="ECO:0000256" key="8">
    <source>
        <dbReference type="RuleBase" id="RU003968"/>
    </source>
</evidence>
<evidence type="ECO:0000259" key="10">
    <source>
        <dbReference type="PROSITE" id="PS00623"/>
    </source>
</evidence>
<organism evidence="12 13">
    <name type="scientific">Alternaria alternata</name>
    <name type="common">Alternaria rot fungus</name>
    <name type="synonym">Torula alternata</name>
    <dbReference type="NCBI Taxonomy" id="5599"/>
    <lineage>
        <taxon>Eukaryota</taxon>
        <taxon>Fungi</taxon>
        <taxon>Dikarya</taxon>
        <taxon>Ascomycota</taxon>
        <taxon>Pezizomycotina</taxon>
        <taxon>Dothideomycetes</taxon>
        <taxon>Pleosporomycetidae</taxon>
        <taxon>Pleosporales</taxon>
        <taxon>Pleosporineae</taxon>
        <taxon>Pleosporaceae</taxon>
        <taxon>Alternaria</taxon>
        <taxon>Alternaria sect. Alternaria</taxon>
        <taxon>Alternaria alternata complex</taxon>
    </lineage>
</organism>
<dbReference type="InterPro" id="IPR036188">
    <property type="entry name" value="FAD/NAD-bd_sf"/>
</dbReference>
<dbReference type="PROSITE" id="PS00623">
    <property type="entry name" value="GMC_OXRED_1"/>
    <property type="match status" value="1"/>
</dbReference>
<dbReference type="PANTHER" id="PTHR11552">
    <property type="entry name" value="GLUCOSE-METHANOL-CHOLINE GMC OXIDOREDUCTASE"/>
    <property type="match status" value="1"/>
</dbReference>
<evidence type="ECO:0000256" key="1">
    <source>
        <dbReference type="ARBA" id="ARBA00001974"/>
    </source>
</evidence>
<evidence type="ECO:0000256" key="6">
    <source>
        <dbReference type="PIRSR" id="PIRSR000137-1"/>
    </source>
</evidence>
<dbReference type="OMA" id="FRENIFL"/>
<dbReference type="STRING" id="5599.A0A177D576"/>
<dbReference type="GO" id="GO:0016614">
    <property type="term" value="F:oxidoreductase activity, acting on CH-OH group of donors"/>
    <property type="evidence" value="ECO:0007669"/>
    <property type="project" value="InterPro"/>
</dbReference>
<dbReference type="Gene3D" id="3.30.560.10">
    <property type="entry name" value="Glucose Oxidase, domain 3"/>
    <property type="match status" value="1"/>
</dbReference>
<dbReference type="Gene3D" id="4.10.450.10">
    <property type="entry name" value="Glucose Oxidase, domain 2"/>
    <property type="match status" value="1"/>
</dbReference>
<feature type="active site" description="Proton donor" evidence="6">
    <location>
        <position position="505"/>
    </location>
</feature>
<feature type="active site" description="Proton acceptor" evidence="6">
    <location>
        <position position="548"/>
    </location>
</feature>
<keyword evidence="3 8" id="KW-0285">Flavoprotein</keyword>
<dbReference type="PANTHER" id="PTHR11552:SF201">
    <property type="entry name" value="GLUCOSE-METHANOL-CHOLINE OXIDOREDUCTASE N-TERMINAL DOMAIN-CONTAINING PROTEIN"/>
    <property type="match status" value="1"/>
</dbReference>
<dbReference type="EMBL" id="KV441497">
    <property type="protein sequence ID" value="OAG14843.1"/>
    <property type="molecule type" value="Genomic_DNA"/>
</dbReference>
<keyword evidence="5" id="KW-0560">Oxidoreductase</keyword>
<gene>
    <name evidence="12" type="ORF">CC77DRAFT_1000505</name>
</gene>
<comment type="similarity">
    <text evidence="2 8">Belongs to the GMC oxidoreductase family.</text>
</comment>
<reference evidence="12 13" key="1">
    <citation type="submission" date="2016-05" db="EMBL/GenBank/DDBJ databases">
        <title>Comparative analysis of secretome profiles of manganese(II)-oxidizing ascomycete fungi.</title>
        <authorList>
            <consortium name="DOE Joint Genome Institute"/>
            <person name="Zeiner C.A."/>
            <person name="Purvine S.O."/>
            <person name="Zink E.M."/>
            <person name="Wu S."/>
            <person name="Pasa-Tolic L."/>
            <person name="Chaput D.L."/>
            <person name="Haridas S."/>
            <person name="Grigoriev I.V."/>
            <person name="Santelli C.M."/>
            <person name="Hansel C.M."/>
        </authorList>
    </citation>
    <scope>NUCLEOTIDE SEQUENCE [LARGE SCALE GENOMIC DNA]</scope>
    <source>
        <strain evidence="12 13">SRC1lrK2f</strain>
    </source>
</reference>
<proteinExistence type="inferred from homology"/>
<dbReference type="InterPro" id="IPR007867">
    <property type="entry name" value="GMC_OxRtase_C"/>
</dbReference>
<dbReference type="InterPro" id="IPR012132">
    <property type="entry name" value="GMC_OxRdtase"/>
</dbReference>
<feature type="binding site" evidence="7">
    <location>
        <position position="86"/>
    </location>
    <ligand>
        <name>FAD</name>
        <dbReference type="ChEBI" id="CHEBI:57692"/>
    </ligand>
</feature>
<sequence>MSADYVIVGGGTAGLVVANRLSANPNTRVVLIEPGEDDRNNPNVTDPLRRDENANTAIDWSYKSTPQAQMNDRSVEFIAGKIVGGTSMINGMMYIRAATAEINGWERLGAKGWNWNSLWPFYKGLERFINPTPEQSDSGIKVDPEFHGTNGDLAVSYPTQLPTEHLSSALADTWETLGVPTRSDANGGMVEGYTTRPMMIDSKSGVRASAAVAFYYPISDRKNLSLIQGTVLNLTWGDRTEEDSLSADGCQYRDGDGKLHSVRLSEGGQIILAAGALATPAILQASGVGSSSLLNDLGIQVQLDLPGVGENLQDQPDLTFSYSPKNPTPDAITPYAAFVTAKDVFGEETESMAASTEANLRGWAEIVACANKHVGPDAIETIFRHQHGLIFKEKLAIGEITMTSSTKMSSEYWSLLPFSRGSVRLSSRAEDGTYEVDIDPRFFQIDFDQDCFTKLGRLVQKFWSTAPAAEKVTSKIEPKNEKLPDDASTEQWNSYVKEKTVANHHVLGTAAMMSRELGGVVDENLKVYGTRNVRVVDASVIPMQVTGHLASTVYAVAARGADLILNGN</sequence>
<dbReference type="SUPFAM" id="SSF51905">
    <property type="entry name" value="FAD/NAD(P)-binding domain"/>
    <property type="match status" value="1"/>
</dbReference>
<feature type="region of interest" description="Disordered" evidence="9">
    <location>
        <begin position="33"/>
        <end position="52"/>
    </location>
</feature>
<evidence type="ECO:0000256" key="2">
    <source>
        <dbReference type="ARBA" id="ARBA00010790"/>
    </source>
</evidence>
<name>A0A177D576_ALTAL</name>
<dbReference type="RefSeq" id="XP_018380264.1">
    <property type="nucleotide sequence ID" value="XM_018523123.1"/>
</dbReference>
<dbReference type="Proteomes" id="UP000077248">
    <property type="component" value="Unassembled WGS sequence"/>
</dbReference>
<dbReference type="PIRSF" id="PIRSF000137">
    <property type="entry name" value="Alcohol_oxidase"/>
    <property type="match status" value="1"/>
</dbReference>
<evidence type="ECO:0000256" key="5">
    <source>
        <dbReference type="ARBA" id="ARBA00023002"/>
    </source>
</evidence>
<keyword evidence="4 7" id="KW-0274">FAD</keyword>
<evidence type="ECO:0000259" key="11">
    <source>
        <dbReference type="PROSITE" id="PS00624"/>
    </source>
</evidence>
<feature type="domain" description="Glucose-methanol-choline oxidoreductase N-terminal" evidence="11">
    <location>
        <begin position="275"/>
        <end position="289"/>
    </location>
</feature>
<evidence type="ECO:0000256" key="9">
    <source>
        <dbReference type="SAM" id="MobiDB-lite"/>
    </source>
</evidence>
<dbReference type="AlphaFoldDB" id="A0A177D576"/>
<evidence type="ECO:0000313" key="13">
    <source>
        <dbReference type="Proteomes" id="UP000077248"/>
    </source>
</evidence>
<dbReference type="GO" id="GO:0050660">
    <property type="term" value="F:flavin adenine dinucleotide binding"/>
    <property type="evidence" value="ECO:0007669"/>
    <property type="project" value="InterPro"/>
</dbReference>